<feature type="domain" description="DNA helicase Pif1-like 2B" evidence="1">
    <location>
        <begin position="1"/>
        <end position="36"/>
    </location>
</feature>
<evidence type="ECO:0000259" key="1">
    <source>
        <dbReference type="Pfam" id="PF21530"/>
    </source>
</evidence>
<dbReference type="VEuPathDB" id="VectorBase:BGLAX_040936"/>
<dbReference type="AlphaFoldDB" id="A0A2C9LIB6"/>
<reference evidence="2" key="1">
    <citation type="submission" date="2020-05" db="UniProtKB">
        <authorList>
            <consortium name="EnsemblMetazoa"/>
        </authorList>
    </citation>
    <scope>IDENTIFICATION</scope>
    <source>
        <strain evidence="2">BB02</strain>
    </source>
</reference>
<dbReference type="PANTHER" id="PTHR23274">
    <property type="entry name" value="DNA HELICASE-RELATED"/>
    <property type="match status" value="1"/>
</dbReference>
<dbReference type="InterPro" id="IPR049163">
    <property type="entry name" value="Pif1-like_2B_dom"/>
</dbReference>
<dbReference type="GO" id="GO:0006260">
    <property type="term" value="P:DNA replication"/>
    <property type="evidence" value="ECO:0007669"/>
    <property type="project" value="TreeGrafter"/>
</dbReference>
<dbReference type="Pfam" id="PF21530">
    <property type="entry name" value="Pif1_2B_dom"/>
    <property type="match status" value="1"/>
</dbReference>
<dbReference type="VEuPathDB" id="VectorBase:BGLB031514"/>
<accession>A0A2C9LIB6</accession>
<dbReference type="SUPFAM" id="SSF52540">
    <property type="entry name" value="P-loop containing nucleoside triphosphate hydrolases"/>
    <property type="match status" value="1"/>
</dbReference>
<protein>
    <submittedName>
        <fullName evidence="2">ATP-dependent DNA helicase</fullName>
    </submittedName>
</protein>
<evidence type="ECO:0000313" key="3">
    <source>
        <dbReference type="Proteomes" id="UP000076420"/>
    </source>
</evidence>
<dbReference type="Proteomes" id="UP000076420">
    <property type="component" value="Unassembled WGS sequence"/>
</dbReference>
<evidence type="ECO:0000313" key="2">
    <source>
        <dbReference type="EnsemblMetazoa" id="BGLB031514-PA"/>
    </source>
</evidence>
<sequence length="112" mass="12523">MPPHKLKIKIGSVVMLLRNRMPTRGLCNGTRLTVTNIHRNVLECKTIAVATSQTVLIPRISLTPSDSNLPFTFTRRLFPVRLAFAMTITKAQGQTFKKICLHLPKPVFSPGQ</sequence>
<name>A0A2C9LIB6_BIOGL</name>
<proteinExistence type="predicted"/>
<dbReference type="GO" id="GO:0005657">
    <property type="term" value="C:replication fork"/>
    <property type="evidence" value="ECO:0007669"/>
    <property type="project" value="TreeGrafter"/>
</dbReference>
<gene>
    <name evidence="2" type="primary">106075930</name>
</gene>
<dbReference type="InterPro" id="IPR027417">
    <property type="entry name" value="P-loop_NTPase"/>
</dbReference>
<dbReference type="STRING" id="6526.A0A2C9LIB6"/>
<dbReference type="KEGG" id="bgt:106075930"/>
<dbReference type="EnsemblMetazoa" id="BGLB031514-RA">
    <property type="protein sequence ID" value="BGLB031514-PA"/>
    <property type="gene ID" value="BGLB031514"/>
</dbReference>
<dbReference type="PANTHER" id="PTHR23274:SF51">
    <property type="entry name" value="OS03G0423850 PROTEIN"/>
    <property type="match status" value="1"/>
</dbReference>
<organism evidence="2 3">
    <name type="scientific">Biomphalaria glabrata</name>
    <name type="common">Bloodfluke planorb</name>
    <name type="synonym">Freshwater snail</name>
    <dbReference type="NCBI Taxonomy" id="6526"/>
    <lineage>
        <taxon>Eukaryota</taxon>
        <taxon>Metazoa</taxon>
        <taxon>Spiralia</taxon>
        <taxon>Lophotrochozoa</taxon>
        <taxon>Mollusca</taxon>
        <taxon>Gastropoda</taxon>
        <taxon>Heterobranchia</taxon>
        <taxon>Euthyneura</taxon>
        <taxon>Panpulmonata</taxon>
        <taxon>Hygrophila</taxon>
        <taxon>Lymnaeoidea</taxon>
        <taxon>Planorbidae</taxon>
        <taxon>Biomphalaria</taxon>
    </lineage>
</organism>